<proteinExistence type="predicted"/>
<name>A0A8H6YXL9_9AGAR</name>
<dbReference type="AlphaFoldDB" id="A0A8H6YXL9"/>
<dbReference type="Proteomes" id="UP000620124">
    <property type="component" value="Unassembled WGS sequence"/>
</dbReference>
<sequence>MNVFIGDAEILPVTSIHRTHGPRWYGHPSVSDGQIMIAGTASHHRLESRRSGESGTHMNSSHLAGLSRALYPKGSCTPRRTQEGDADEMSPRIGQTRDRISIASFDAAYCLGALLRCCHVATMPTQVAQELLDAIVSDLDAESLKACSLAASSLRNASQRTLFRSLTLGKRGNGYPPGYGAALCVLLKDSPHVTQYISRLVIYTPLLYLNRSAEELPNIGVALSKLVNVRQCTIHGNGSPRFYWQQLTPEFSSIFLDFIARQALRELHVTSMEDIPPPAFVRLITAAPLLSFSFVSIKDSVEHSPMIVPANGSAIKTLILDTEALTVSKYLVRSEFTPYIATLRHLGTISDDVNNNKLISSSTRTLHHLRLYFPGPQAAAIRLPSLPALQSLELSTAYRFHGQAWFLSTIYSVVNRTTTPLLTELILTLFPMAPRIPCSQPKNIPHHCLANCQTAAYRSDTTGSVPDPVFLNALDATLAEHPAGPSVRWRLTCIDDDIPSPTSCRRCSAACQRLTRKGRLVVQQYARQGGVVNGLPYPLSPRPS</sequence>
<dbReference type="OrthoDB" id="2745898at2759"/>
<gene>
    <name evidence="1" type="ORF">MVEN_00494100</name>
</gene>
<reference evidence="1" key="1">
    <citation type="submission" date="2020-05" db="EMBL/GenBank/DDBJ databases">
        <title>Mycena genomes resolve the evolution of fungal bioluminescence.</title>
        <authorList>
            <person name="Tsai I.J."/>
        </authorList>
    </citation>
    <scope>NUCLEOTIDE SEQUENCE</scope>
    <source>
        <strain evidence="1">CCC161011</strain>
    </source>
</reference>
<evidence type="ECO:0000313" key="1">
    <source>
        <dbReference type="EMBL" id="KAF7366171.1"/>
    </source>
</evidence>
<accession>A0A8H6YXL9</accession>
<comment type="caution">
    <text evidence="1">The sequence shown here is derived from an EMBL/GenBank/DDBJ whole genome shotgun (WGS) entry which is preliminary data.</text>
</comment>
<organism evidence="1 2">
    <name type="scientific">Mycena venus</name>
    <dbReference type="NCBI Taxonomy" id="2733690"/>
    <lineage>
        <taxon>Eukaryota</taxon>
        <taxon>Fungi</taxon>
        <taxon>Dikarya</taxon>
        <taxon>Basidiomycota</taxon>
        <taxon>Agaricomycotina</taxon>
        <taxon>Agaricomycetes</taxon>
        <taxon>Agaricomycetidae</taxon>
        <taxon>Agaricales</taxon>
        <taxon>Marasmiineae</taxon>
        <taxon>Mycenaceae</taxon>
        <taxon>Mycena</taxon>
    </lineage>
</organism>
<protein>
    <recommendedName>
        <fullName evidence="3">F-box domain-containing protein</fullName>
    </recommendedName>
</protein>
<keyword evidence="2" id="KW-1185">Reference proteome</keyword>
<dbReference type="EMBL" id="JACAZI010000003">
    <property type="protein sequence ID" value="KAF7366171.1"/>
    <property type="molecule type" value="Genomic_DNA"/>
</dbReference>
<evidence type="ECO:0000313" key="2">
    <source>
        <dbReference type="Proteomes" id="UP000620124"/>
    </source>
</evidence>
<evidence type="ECO:0008006" key="3">
    <source>
        <dbReference type="Google" id="ProtNLM"/>
    </source>
</evidence>